<accession>A0A4Y9QRD0</accession>
<evidence type="ECO:0000256" key="2">
    <source>
        <dbReference type="ARBA" id="ARBA00012438"/>
    </source>
</evidence>
<dbReference type="InterPro" id="IPR036890">
    <property type="entry name" value="HATPase_C_sf"/>
</dbReference>
<dbReference type="SUPFAM" id="SSF55874">
    <property type="entry name" value="ATPase domain of HSP90 chaperone/DNA topoisomerase II/histidine kinase"/>
    <property type="match status" value="1"/>
</dbReference>
<dbReference type="PROSITE" id="PS50109">
    <property type="entry name" value="HIS_KIN"/>
    <property type="match status" value="1"/>
</dbReference>
<dbReference type="InterPro" id="IPR003594">
    <property type="entry name" value="HATPase_dom"/>
</dbReference>
<dbReference type="SUPFAM" id="SSF47384">
    <property type="entry name" value="Homodimeric domain of signal transducing histidine kinase"/>
    <property type="match status" value="1"/>
</dbReference>
<proteinExistence type="predicted"/>
<dbReference type="Gene3D" id="1.10.287.130">
    <property type="match status" value="1"/>
</dbReference>
<dbReference type="InterPro" id="IPR037401">
    <property type="entry name" value="SnoaL-like"/>
</dbReference>
<evidence type="ECO:0000256" key="1">
    <source>
        <dbReference type="ARBA" id="ARBA00000085"/>
    </source>
</evidence>
<reference evidence="6 7" key="1">
    <citation type="submission" date="2019-03" db="EMBL/GenBank/DDBJ databases">
        <title>Algoriphagus sp. nov, a new strain isolated from root system soil of mangrove plant Kandelia.</title>
        <authorList>
            <person name="Yin Q."/>
            <person name="Wang K."/>
            <person name="Song Z."/>
        </authorList>
    </citation>
    <scope>NUCLEOTIDE SEQUENCE [LARGE SCALE GENOMIC DNA]</scope>
    <source>
        <strain evidence="6 7">XY-J91</strain>
    </source>
</reference>
<dbReference type="RefSeq" id="WP_135076178.1">
    <property type="nucleotide sequence ID" value="NZ_SPSB01000004.1"/>
</dbReference>
<feature type="domain" description="Histidine kinase" evidence="5">
    <location>
        <begin position="1934"/>
        <end position="2172"/>
    </location>
</feature>
<evidence type="ECO:0000313" key="6">
    <source>
        <dbReference type="EMBL" id="TFV93636.1"/>
    </source>
</evidence>
<evidence type="ECO:0000313" key="7">
    <source>
        <dbReference type="Proteomes" id="UP000297647"/>
    </source>
</evidence>
<evidence type="ECO:0000256" key="3">
    <source>
        <dbReference type="ARBA" id="ARBA00022553"/>
    </source>
</evidence>
<gene>
    <name evidence="6" type="ORF">E4S40_15445</name>
</gene>
<dbReference type="SUPFAM" id="SSF54427">
    <property type="entry name" value="NTF2-like"/>
    <property type="match status" value="1"/>
</dbReference>
<feature type="coiled-coil region" evidence="4">
    <location>
        <begin position="143"/>
        <end position="174"/>
    </location>
</feature>
<dbReference type="Proteomes" id="UP000297647">
    <property type="component" value="Unassembled WGS sequence"/>
</dbReference>
<dbReference type="InterPro" id="IPR032710">
    <property type="entry name" value="NTF2-like_dom_sf"/>
</dbReference>
<dbReference type="Gene3D" id="3.30.565.10">
    <property type="entry name" value="Histidine kinase-like ATPase, C-terminal domain"/>
    <property type="match status" value="1"/>
</dbReference>
<dbReference type="Pfam" id="PF02518">
    <property type="entry name" value="HATPase_c"/>
    <property type="match status" value="1"/>
</dbReference>
<dbReference type="SMART" id="SM00388">
    <property type="entry name" value="HisKA"/>
    <property type="match status" value="1"/>
</dbReference>
<dbReference type="CDD" id="cd00082">
    <property type="entry name" value="HisKA"/>
    <property type="match status" value="1"/>
</dbReference>
<dbReference type="PRINTS" id="PR00344">
    <property type="entry name" value="BCTRLSENSOR"/>
</dbReference>
<dbReference type="OrthoDB" id="9806995at2"/>
<evidence type="ECO:0000256" key="4">
    <source>
        <dbReference type="SAM" id="Coils"/>
    </source>
</evidence>
<dbReference type="PANTHER" id="PTHR43065:SF42">
    <property type="entry name" value="TWO-COMPONENT SENSOR PPRA"/>
    <property type="match status" value="1"/>
</dbReference>
<comment type="catalytic activity">
    <reaction evidence="1">
        <text>ATP + protein L-histidine = ADP + protein N-phospho-L-histidine.</text>
        <dbReference type="EC" id="2.7.13.3"/>
    </reaction>
</comment>
<dbReference type="Pfam" id="PF13474">
    <property type="entry name" value="SnoaL_3"/>
    <property type="match status" value="1"/>
</dbReference>
<dbReference type="InterPro" id="IPR004358">
    <property type="entry name" value="Sig_transdc_His_kin-like_C"/>
</dbReference>
<dbReference type="GO" id="GO:0000155">
    <property type="term" value="F:phosphorelay sensor kinase activity"/>
    <property type="evidence" value="ECO:0007669"/>
    <property type="project" value="InterPro"/>
</dbReference>
<dbReference type="EMBL" id="SPSB01000004">
    <property type="protein sequence ID" value="TFV93636.1"/>
    <property type="molecule type" value="Genomic_DNA"/>
</dbReference>
<protein>
    <recommendedName>
        <fullName evidence="2">histidine kinase</fullName>
        <ecNumber evidence="2">2.7.13.3</ecNumber>
    </recommendedName>
</protein>
<comment type="caution">
    <text evidence="6">The sequence shown here is derived from an EMBL/GenBank/DDBJ whole genome shotgun (WGS) entry which is preliminary data.</text>
</comment>
<keyword evidence="3" id="KW-0597">Phosphoprotein</keyword>
<sequence length="2172" mass="249084">MTKAKIKYKEAQKVYERFWDSYLQFDEDAFAATLDDHFEMIGTSETEICHSKAEGIAFLKAQKDELGGKAEMRNRQINPIWIDPHVLINETCDIYVNTDEKWNFYASIRISTILRETPAGWKVAQQHGSFPDMRVDEGQTLAIKKISKENQELREAVKRRTVELETKNRELEIEASLERVRTVAMGMKKPEDMLDVCRILADQLQGFGIENIRNVQTAIINEEKGHYLCYQYFPPYQETTVELTEYLKSPVEYEMVQQMLASKDGHFIGSIQEEKLKEFAAHRKEENHFSDPILDQTSELSYCFLSIGEGGLGLSLYNELKQEVLDLFKRFHQVFSLAYRRFLDIQQAEAQAREAQIEASLERVRAHAMGLRQSDELEDIIAVIFEELQKLGLAAWECSIFFRNGNSREFTVWGKDSTGDSILNQYQFPFLDHPILNAVLRDFERQVPYREILLEGEEIKSYGDLIFSETVFKDASQEYKDSFYSLQKLYAGQAMFKNGFLEAVGTEPLPGDFPEVLKRFAQVIDLAYTRFLDLQKVEAQAREAQIEAALERVRARTMAMHRSDELAEASILLEEEIRKLGIENWGCAFHIYDEETTNGKPWDLEWFTSSAGFLPFYKTPRENIFLKYYEESKKGNPLYVQEFGPEVIKQHYDYLKTLPVLGESLTDLHQSGVPLPDRQIDHVAFFKHGHLLFITYKPVPEAHDIFIRFAKVFDQTYTRFLDLKKAEKQAREAQIEASLERIRARTMAMQSSEELFPTSSFILKELRSLGQDDVEGLFGVSLVYEEKGQLISYISDSGGPVMRDQMVLPLEHHPLIRELYQTWKKARESKPAPQFLSRTLPQKPFREWINQLISYKNGEHPDAFIPVDVIDLSKNYFNLPQFTFEDAFFKQGILWYQSVNPISDEFRDILVRFAKVFEQTYTRFLDLQTAEAQAREGEIQLALERVRARTMAMRDSKELAEVVSELFQQMEPLGFAKFGCALLLIDEENEKAIYWLTTHTNSILPEPYSLRYSDHKISQRIFENYKNQEKKFTLELRDEEKREYDNWMFSNTELGGLPENIKEEVLSKNYVMFSFASMKYGLLYAMDHEPISEELQSIVVRFAKVFEQTYTRFLDLQKAEERARESEIEAGLERVRARSMAMYKSNELLELSVMLFQELDKLGVRGFFNCGFVEVDEEGQKQSGWTTMTDGSLGEGYFLPLHGDSVLDARYRAWKKGEPAFCQKVSGLELEAHLAFTLPTLESARVQEMASTFPDPTYFYCFNFSQGYLSIISGETLDPEAESILLRFTRAFEQAYIRFMDLKKAEAQAKEAEIEASLERIRARTMAMQSSEELLPTSTFILKELRSLGEGDDQGLLGVSLIDEEKNQFISYISDSGGPVMREQMALPLDHHPFIQELHQAWKKAKESKSAPQFLSRTLLKDKFDEWVNQLVAYNKGGHPDAFVPDAVLELTQLNLPQWTFEDAFYKQGILFYQNINPISDEFRDILVRFAKVFEQTYTRFLDLQKAEAQAREARINLAVERVRSHAMAMQTTSDLLDVVVTLRTEFINLGHEAQYFWHMLWKPDKYEKAMTSGDGTRIGFVMELPRSIHAEIPLIDEWEKGTSPTVIYPMDVDAAIDYVHKMVSLGDFKRIDPQAPTDEDIRHIGGLTFIMARTTHGEIGYSLPGPVTDPPQEALDILVRFAGAFDLAHRRFLDLQLSEAQARETQIELSLERIRGQVTSMQESSDLFDIVVAMRKEFVSLGYQADYFWHMRWTAEQYEMSMTSEEGDRIGMVINVPKFVHDAIPSLAKWEKSKKPAFVLALDGEEAWDYIDKMNTYGHYEQADPHAPSKEDILQLGGLTFIIARTSHGEIGFSIAGKVPEPPQESIDTLIRFAGVFDLAYKRFEDLKKAEKDLVEIREAKQKAEEALSDLKAAQAQLIQSEKMASLGELTAGIAHEIQNPLNFVNNFSELSAELLDELKEELEAGDVEEVEAILSDLKDNLTKINHHGKRAGSIVKGMLEHSRKSDGKKESVDINALADECLKLGFHGMRAKDKSFSADFKADLHPDLPAVSIINQDIGRVLLNLVNNAFYAVHDYRKSNEVSDYKPMVKLETGLGENFIEIKISDNAKGIPGHILDKIFQPFFTTKPTGEGTGLGLSLSYDIIKAHGGELTAQNLAEGGAQFKITLPIV</sequence>
<dbReference type="InterPro" id="IPR003661">
    <property type="entry name" value="HisK_dim/P_dom"/>
</dbReference>
<keyword evidence="4" id="KW-0175">Coiled coil</keyword>
<dbReference type="EC" id="2.7.13.3" evidence="2"/>
<evidence type="ECO:0000259" key="5">
    <source>
        <dbReference type="PROSITE" id="PS50109"/>
    </source>
</evidence>
<dbReference type="InterPro" id="IPR005467">
    <property type="entry name" value="His_kinase_dom"/>
</dbReference>
<dbReference type="SMART" id="SM00387">
    <property type="entry name" value="HATPase_c"/>
    <property type="match status" value="1"/>
</dbReference>
<name>A0A4Y9QRD0_9BACT</name>
<keyword evidence="7" id="KW-1185">Reference proteome</keyword>
<feature type="coiled-coil region" evidence="4">
    <location>
        <begin position="1888"/>
        <end position="1925"/>
    </location>
</feature>
<dbReference type="PANTHER" id="PTHR43065">
    <property type="entry name" value="SENSOR HISTIDINE KINASE"/>
    <property type="match status" value="1"/>
</dbReference>
<organism evidence="6 7">
    <name type="scientific">Algoriphagus kandeliae</name>
    <dbReference type="NCBI Taxonomy" id="2562278"/>
    <lineage>
        <taxon>Bacteria</taxon>
        <taxon>Pseudomonadati</taxon>
        <taxon>Bacteroidota</taxon>
        <taxon>Cytophagia</taxon>
        <taxon>Cytophagales</taxon>
        <taxon>Cyclobacteriaceae</taxon>
        <taxon>Algoriphagus</taxon>
    </lineage>
</organism>
<dbReference type="InterPro" id="IPR036097">
    <property type="entry name" value="HisK_dim/P_sf"/>
</dbReference>